<dbReference type="GO" id="GO:0000127">
    <property type="term" value="C:transcription factor TFIIIC complex"/>
    <property type="evidence" value="ECO:0007669"/>
    <property type="project" value="InterPro"/>
</dbReference>
<proteinExistence type="predicted"/>
<protein>
    <submittedName>
        <fullName evidence="3">Transcription factor IIIC subunit delta N-term-domain-containing protein</fullName>
    </submittedName>
</protein>
<dbReference type="Pfam" id="PF12657">
    <property type="entry name" value="TFIIIC_delta"/>
    <property type="match status" value="1"/>
</dbReference>
<dbReference type="SUPFAM" id="SSF50978">
    <property type="entry name" value="WD40 repeat-like"/>
    <property type="match status" value="1"/>
</dbReference>
<dbReference type="PANTHER" id="PTHR15496">
    <property type="entry name" value="GENERAL TRANSCRIPTION FACTOR 3C POLYPEPTIDE 4 FAMILY"/>
    <property type="match status" value="1"/>
</dbReference>
<dbReference type="InterPro" id="IPR044230">
    <property type="entry name" value="GTF3C4"/>
</dbReference>
<evidence type="ECO:0000259" key="2">
    <source>
        <dbReference type="Pfam" id="PF12657"/>
    </source>
</evidence>
<dbReference type="GO" id="GO:0004402">
    <property type="term" value="F:histone acetyltransferase activity"/>
    <property type="evidence" value="ECO:0007669"/>
    <property type="project" value="InterPro"/>
</dbReference>
<dbReference type="GO" id="GO:0006384">
    <property type="term" value="P:transcription initiation at RNA polymerase III promoter"/>
    <property type="evidence" value="ECO:0007669"/>
    <property type="project" value="InterPro"/>
</dbReference>
<sequence>MEENQSLQIRARPNIPNQLQWSDDNNIAITTHPSIHLLTPVHAGATAERRSSFLHVGIPSPSSSSQFKPSLEYDEPENIQTSYILPEGYRCSSWSPTGVSKLDACLLATVTTSHRVLIYGPKAHPANSEWIQVEDVTPQLEKLYASNGTNCSFASPTELNKFQTVSIAWSTKRSFMDSPLSDPNDISVIALGSKAGTVTLWGYHRSSGARYLASFTPHTSWVITLGWSRWHPIEGGCYAYVSTACGNGSVACTKVRIMLDTSGGTIVNADPHSNWFQQDRHATTVIKWFDEPILGAEDGSRHHLLCAVAKSAGVHIFSLSSLAGAGNSESTQCVSYRFPLGMGVSGLSWSTDGTRLRVFTIDGRHRTLLVPVAKTGKPLSPYDDESSTAFVIRQMVSKFKRQEAEENRRQAHEAEDDDEEDSDGEERGDGAKEPRIWGADASPNGLYVAFVYELTSSFDMEYKTEKFDISFLDLCLTHPRADENVEADIIARVRWKLADLDLLSHDNATSLLWDFIEYMEFDPNAGFAQFRLLNRFLSAMQEIHSSGLGTTVSPSENSASEVKTVASFHRTLYSHRGLNAARLMLHLDQNLIHIDLPPETRAQLRAAFDPLPHDICEHHTRAILTLAHSRTNAEFKNLDANSLTMLILLCDHALIAYAHRPQLLSFVKATYTRLAENCTGTAGAQGVQGRRRVAGTGEMPCMWGWGTAGFGVGGGVRERAFVAAVFDHAEGGADAESAGLR</sequence>
<dbReference type="InterPro" id="IPR015943">
    <property type="entry name" value="WD40/YVTN_repeat-like_dom_sf"/>
</dbReference>
<dbReference type="Proteomes" id="UP000274822">
    <property type="component" value="Unassembled WGS sequence"/>
</dbReference>
<comment type="caution">
    <text evidence="3">The sequence shown here is derived from an EMBL/GenBank/DDBJ whole genome shotgun (WGS) entry which is preliminary data.</text>
</comment>
<name>A0A433QYD0_9FUNG</name>
<organism evidence="3 4">
    <name type="scientific">Jimgerdemannia flammicorona</name>
    <dbReference type="NCBI Taxonomy" id="994334"/>
    <lineage>
        <taxon>Eukaryota</taxon>
        <taxon>Fungi</taxon>
        <taxon>Fungi incertae sedis</taxon>
        <taxon>Mucoromycota</taxon>
        <taxon>Mucoromycotina</taxon>
        <taxon>Endogonomycetes</taxon>
        <taxon>Endogonales</taxon>
        <taxon>Endogonaceae</taxon>
        <taxon>Jimgerdemannia</taxon>
    </lineage>
</organism>
<feature type="compositionally biased region" description="Acidic residues" evidence="1">
    <location>
        <begin position="414"/>
        <end position="424"/>
    </location>
</feature>
<accession>A0A433QYD0</accession>
<dbReference type="Gene3D" id="2.130.10.10">
    <property type="entry name" value="YVTN repeat-like/Quinoprotein amine dehydrogenase"/>
    <property type="match status" value="1"/>
</dbReference>
<evidence type="ECO:0000256" key="1">
    <source>
        <dbReference type="SAM" id="MobiDB-lite"/>
    </source>
</evidence>
<reference evidence="3 4" key="1">
    <citation type="journal article" date="2018" name="New Phytol.">
        <title>Phylogenomics of Endogonaceae and evolution of mycorrhizas within Mucoromycota.</title>
        <authorList>
            <person name="Chang Y."/>
            <person name="Desiro A."/>
            <person name="Na H."/>
            <person name="Sandor L."/>
            <person name="Lipzen A."/>
            <person name="Clum A."/>
            <person name="Barry K."/>
            <person name="Grigoriev I.V."/>
            <person name="Martin F.M."/>
            <person name="Stajich J.E."/>
            <person name="Smith M.E."/>
            <person name="Bonito G."/>
            <person name="Spatafora J.W."/>
        </authorList>
    </citation>
    <scope>NUCLEOTIDE SEQUENCE [LARGE SCALE GENOMIC DNA]</scope>
    <source>
        <strain evidence="3 4">AD002</strain>
    </source>
</reference>
<gene>
    <name evidence="3" type="ORF">BC938DRAFT_478363</name>
</gene>
<dbReference type="PANTHER" id="PTHR15496:SF2">
    <property type="entry name" value="GENERAL TRANSCRIPTION FACTOR 3C POLYPEPTIDE 4"/>
    <property type="match status" value="1"/>
</dbReference>
<feature type="domain" description="Transcription factor IIIC 90kDa subunit N-terminal" evidence="2">
    <location>
        <begin position="21"/>
        <end position="464"/>
    </location>
</feature>
<keyword evidence="4" id="KW-1185">Reference proteome</keyword>
<feature type="compositionally biased region" description="Basic and acidic residues" evidence="1">
    <location>
        <begin position="425"/>
        <end position="435"/>
    </location>
</feature>
<evidence type="ECO:0000313" key="3">
    <source>
        <dbReference type="EMBL" id="RUS34811.1"/>
    </source>
</evidence>
<dbReference type="EMBL" id="RBNJ01000323">
    <property type="protein sequence ID" value="RUS34811.1"/>
    <property type="molecule type" value="Genomic_DNA"/>
</dbReference>
<feature type="compositionally biased region" description="Basic and acidic residues" evidence="1">
    <location>
        <begin position="402"/>
        <end position="413"/>
    </location>
</feature>
<dbReference type="InterPro" id="IPR024761">
    <property type="entry name" value="TFIIIC_delta_N"/>
</dbReference>
<feature type="region of interest" description="Disordered" evidence="1">
    <location>
        <begin position="402"/>
        <end position="437"/>
    </location>
</feature>
<dbReference type="AlphaFoldDB" id="A0A433QYD0"/>
<evidence type="ECO:0000313" key="4">
    <source>
        <dbReference type="Proteomes" id="UP000274822"/>
    </source>
</evidence>
<dbReference type="InterPro" id="IPR036322">
    <property type="entry name" value="WD40_repeat_dom_sf"/>
</dbReference>